<evidence type="ECO:0000313" key="2">
    <source>
        <dbReference type="Proteomes" id="UP000245125"/>
    </source>
</evidence>
<organism evidence="1 2">
    <name type="scientific">Candidatus Sulfobium mesophilum</name>
    <dbReference type="NCBI Taxonomy" id="2016548"/>
    <lineage>
        <taxon>Bacteria</taxon>
        <taxon>Pseudomonadati</taxon>
        <taxon>Nitrospirota</taxon>
        <taxon>Nitrospiria</taxon>
        <taxon>Nitrospirales</taxon>
        <taxon>Nitrospiraceae</taxon>
        <taxon>Candidatus Sulfobium</taxon>
    </lineage>
</organism>
<evidence type="ECO:0000313" key="1">
    <source>
        <dbReference type="EMBL" id="SPP99615.1"/>
    </source>
</evidence>
<accession>A0A2U3QE51</accession>
<dbReference type="Proteomes" id="UP000245125">
    <property type="component" value="Unassembled WGS sequence"/>
</dbReference>
<gene>
    <name evidence="1" type="ORF">NBG4_1000007</name>
</gene>
<protein>
    <submittedName>
        <fullName evidence="1">Uncharacterized protein</fullName>
    </submittedName>
</protein>
<keyword evidence="2" id="KW-1185">Reference proteome</keyword>
<dbReference type="AlphaFoldDB" id="A0A2U3QE51"/>
<sequence>MASKLKTRPPMPWWSLRTMKDRDLRKAYRFIKSLGPKGQQAASYLPPGQEPKAPYFLFVPPSE</sequence>
<reference evidence="2" key="1">
    <citation type="submission" date="2018-03" db="EMBL/GenBank/DDBJ databases">
        <authorList>
            <person name="Zecchin S."/>
        </authorList>
    </citation>
    <scope>NUCLEOTIDE SEQUENCE [LARGE SCALE GENOMIC DNA]</scope>
</reference>
<dbReference type="EMBL" id="OUUY01000003">
    <property type="protein sequence ID" value="SPP99615.1"/>
    <property type="molecule type" value="Genomic_DNA"/>
</dbReference>
<proteinExistence type="predicted"/>
<name>A0A2U3QE51_9BACT</name>